<reference evidence="2" key="1">
    <citation type="submission" date="2025-08" db="UniProtKB">
        <authorList>
            <consortium name="RefSeq"/>
        </authorList>
    </citation>
    <scope>IDENTIFICATION</scope>
    <source>
        <tissue evidence="2">Gonad</tissue>
    </source>
</reference>
<gene>
    <name evidence="2" type="primary">LOC109464189</name>
</gene>
<accession>A0A6P4XX61</accession>
<dbReference type="PANTHER" id="PTHR31751:SF42">
    <property type="entry name" value="PROTEIN CBG10204"/>
    <property type="match status" value="1"/>
</dbReference>
<evidence type="ECO:0000313" key="1">
    <source>
        <dbReference type="Proteomes" id="UP000515135"/>
    </source>
</evidence>
<name>A0A6P4XX61_BRABE</name>
<dbReference type="AlphaFoldDB" id="A0A6P4XX61"/>
<sequence>MELEGAKRSFSFLSEAGLKIKTFITDRHKGIDRWIREEQKDTAHYYDLWHVCKSLVKDLRKAYKEKNCEVIKDWCKSIKKHLYWCAQSTSQGFGQLIVAKWKSIMRHIANKHDGHPDESFPTCAHGPLDQERKWIFSGTS</sequence>
<dbReference type="Proteomes" id="UP000515135">
    <property type="component" value="Unplaced"/>
</dbReference>
<dbReference type="GeneID" id="109464189"/>
<dbReference type="OrthoDB" id="5973657at2759"/>
<evidence type="ECO:0000313" key="2">
    <source>
        <dbReference type="RefSeq" id="XP_019616683.1"/>
    </source>
</evidence>
<keyword evidence="1" id="KW-1185">Reference proteome</keyword>
<dbReference type="KEGG" id="bbel:109464189"/>
<dbReference type="PANTHER" id="PTHR31751">
    <property type="entry name" value="SI:CH211-108C17.2-RELATED-RELATED"/>
    <property type="match status" value="1"/>
</dbReference>
<dbReference type="RefSeq" id="XP_019616683.1">
    <property type="nucleotide sequence ID" value="XM_019761124.1"/>
</dbReference>
<organism evidence="1 2">
    <name type="scientific">Branchiostoma belcheri</name>
    <name type="common">Amphioxus</name>
    <dbReference type="NCBI Taxonomy" id="7741"/>
    <lineage>
        <taxon>Eukaryota</taxon>
        <taxon>Metazoa</taxon>
        <taxon>Chordata</taxon>
        <taxon>Cephalochordata</taxon>
        <taxon>Leptocardii</taxon>
        <taxon>Amphioxiformes</taxon>
        <taxon>Branchiostomatidae</taxon>
        <taxon>Branchiostoma</taxon>
    </lineage>
</organism>
<proteinExistence type="predicted"/>
<protein>
    <submittedName>
        <fullName evidence="2">Uncharacterized protein LOC109464189</fullName>
    </submittedName>
</protein>